<dbReference type="Pfam" id="PF06237">
    <property type="entry name" value="SLC52_ribofla_tr"/>
    <property type="match status" value="1"/>
</dbReference>
<feature type="transmembrane region" description="Helical" evidence="9">
    <location>
        <begin position="115"/>
        <end position="137"/>
    </location>
</feature>
<gene>
    <name evidence="10" type="ORF">V9T40_006490</name>
</gene>
<dbReference type="GO" id="GO:0032217">
    <property type="term" value="F:riboflavin transmembrane transporter activity"/>
    <property type="evidence" value="ECO:0007669"/>
    <property type="project" value="UniProtKB-UniRule"/>
</dbReference>
<organism evidence="10 11">
    <name type="scientific">Parthenolecanium corni</name>
    <dbReference type="NCBI Taxonomy" id="536013"/>
    <lineage>
        <taxon>Eukaryota</taxon>
        <taxon>Metazoa</taxon>
        <taxon>Ecdysozoa</taxon>
        <taxon>Arthropoda</taxon>
        <taxon>Hexapoda</taxon>
        <taxon>Insecta</taxon>
        <taxon>Pterygota</taxon>
        <taxon>Neoptera</taxon>
        <taxon>Paraneoptera</taxon>
        <taxon>Hemiptera</taxon>
        <taxon>Sternorrhyncha</taxon>
        <taxon>Coccoidea</taxon>
        <taxon>Coccidae</taxon>
        <taxon>Parthenolecanium</taxon>
    </lineage>
</organism>
<keyword evidence="6 9" id="KW-0812">Transmembrane</keyword>
<dbReference type="AlphaFoldDB" id="A0AAN9TK53"/>
<keyword evidence="5 9" id="KW-1003">Cell membrane</keyword>
<comment type="catalytic activity">
    <reaction evidence="1 9">
        <text>riboflavin(in) = riboflavin(out)</text>
        <dbReference type="Rhea" id="RHEA:35015"/>
        <dbReference type="ChEBI" id="CHEBI:57986"/>
    </reaction>
</comment>
<evidence type="ECO:0000313" key="10">
    <source>
        <dbReference type="EMBL" id="KAK7598255.1"/>
    </source>
</evidence>
<comment type="caution">
    <text evidence="9">Lacks conserved residue(s) required for the propagation of feature annotation.</text>
</comment>
<name>A0AAN9TK53_9HEMI</name>
<dbReference type="EMBL" id="JBBCAQ010000014">
    <property type="protein sequence ID" value="KAK7598255.1"/>
    <property type="molecule type" value="Genomic_DNA"/>
</dbReference>
<dbReference type="Proteomes" id="UP001367676">
    <property type="component" value="Unassembled WGS sequence"/>
</dbReference>
<feature type="transmembrane region" description="Helical" evidence="9">
    <location>
        <begin position="50"/>
        <end position="70"/>
    </location>
</feature>
<dbReference type="PANTHER" id="PTHR12929">
    <property type="entry name" value="SOLUTE CARRIER FAMILY 52"/>
    <property type="match status" value="1"/>
</dbReference>
<accession>A0AAN9TK53</accession>
<comment type="subcellular location">
    <subcellularLocation>
        <location evidence="2 9">Cell membrane</location>
        <topology evidence="2 9">Multi-pass membrane protein</topology>
    </subcellularLocation>
</comment>
<protein>
    <recommendedName>
        <fullName evidence="9">Riboflavin transporter</fullName>
    </recommendedName>
</protein>
<proteinExistence type="inferred from homology"/>
<sequence length="421" mass="46946">MAADEKPEVIHNYWISLLCVLFGLGTWLPVNAVYSQLPVFVQFAPEGWNLPSYISLLVQCANIAPLLWYFFHKKFIRSQSILICSFLSLGTISLFCLAFTYRIQHFILGAMHSVYFFLFTFCISLVGCVSSVLFLPFMNKLPELYLVPYFIGEGLSGLIPSVIALVQGVGREPKCVNITTSEGVVPQKITEEPYFSSTLFLVIIGCFMLLSTLSFFYLNYISDFIRPSANNSESSKRQRNNSVTSIIPINLTKTLFAVLLLAQTLINCFSNGILPSIQSYSCLPYGREAYHWSVNLNQIVNPVIIYLAFFLPIISLRVLAACGAVQIMCLTYELLTAFQSPVPPFVGSTAGVMLIVFTWMLGSALISYMKLSIAAIFRRKHQKGLINYGLVTQVGSAAGAVISFILINYLKLFQAVPEQKC</sequence>
<evidence type="ECO:0000313" key="11">
    <source>
        <dbReference type="Proteomes" id="UP001367676"/>
    </source>
</evidence>
<feature type="transmembrane region" description="Helical" evidence="9">
    <location>
        <begin position="12"/>
        <end position="30"/>
    </location>
</feature>
<comment type="similarity">
    <text evidence="3 9">Belongs to the riboflavin transporter family.</text>
</comment>
<feature type="transmembrane region" description="Helical" evidence="9">
    <location>
        <begin position="385"/>
        <end position="407"/>
    </location>
</feature>
<dbReference type="GO" id="GO:0005886">
    <property type="term" value="C:plasma membrane"/>
    <property type="evidence" value="ECO:0007669"/>
    <property type="project" value="UniProtKB-SubCell"/>
</dbReference>
<evidence type="ECO:0000256" key="1">
    <source>
        <dbReference type="ARBA" id="ARBA00000215"/>
    </source>
</evidence>
<feature type="transmembrane region" description="Helical" evidence="9">
    <location>
        <begin position="82"/>
        <end position="103"/>
    </location>
</feature>
<evidence type="ECO:0000256" key="9">
    <source>
        <dbReference type="RuleBase" id="RU368035"/>
    </source>
</evidence>
<feature type="transmembrane region" description="Helical" evidence="9">
    <location>
        <begin position="144"/>
        <end position="166"/>
    </location>
</feature>
<evidence type="ECO:0000256" key="8">
    <source>
        <dbReference type="ARBA" id="ARBA00023136"/>
    </source>
</evidence>
<dbReference type="PANTHER" id="PTHR12929:SF10">
    <property type="entry name" value="RIBOFLAVIN TRANSPORTER"/>
    <property type="match status" value="1"/>
</dbReference>
<feature type="transmembrane region" description="Helical" evidence="9">
    <location>
        <begin position="194"/>
        <end position="218"/>
    </location>
</feature>
<keyword evidence="4 9" id="KW-0813">Transport</keyword>
<evidence type="ECO:0000256" key="6">
    <source>
        <dbReference type="ARBA" id="ARBA00022692"/>
    </source>
</evidence>
<reference evidence="10 11" key="1">
    <citation type="submission" date="2024-03" db="EMBL/GenBank/DDBJ databases">
        <title>Adaptation during the transition from Ophiocordyceps entomopathogen to insect associate is accompanied by gene loss and intensified selection.</title>
        <authorList>
            <person name="Ward C.M."/>
            <person name="Onetto C.A."/>
            <person name="Borneman A.R."/>
        </authorList>
    </citation>
    <scope>NUCLEOTIDE SEQUENCE [LARGE SCALE GENOMIC DNA]</scope>
    <source>
        <strain evidence="10">AWRI1</strain>
        <tissue evidence="10">Single Adult Female</tissue>
    </source>
</reference>
<comment type="caution">
    <text evidence="10">The sequence shown here is derived from an EMBL/GenBank/DDBJ whole genome shotgun (WGS) entry which is preliminary data.</text>
</comment>
<evidence type="ECO:0000256" key="2">
    <source>
        <dbReference type="ARBA" id="ARBA00004651"/>
    </source>
</evidence>
<evidence type="ECO:0000256" key="3">
    <source>
        <dbReference type="ARBA" id="ARBA00006366"/>
    </source>
</evidence>
<keyword evidence="7 9" id="KW-1133">Transmembrane helix</keyword>
<comment type="function">
    <text evidence="9">Plasma membrane transporter mediating the uptake by cells of the water soluble vitamin B2/riboflavin that plays a key role in biochemical oxidation-reduction reactions of the carbohydrate, lipid, and amino acid metabolism.</text>
</comment>
<evidence type="ECO:0000256" key="7">
    <source>
        <dbReference type="ARBA" id="ARBA00022989"/>
    </source>
</evidence>
<dbReference type="InterPro" id="IPR009357">
    <property type="entry name" value="Riboflavin_transptr"/>
</dbReference>
<feature type="transmembrane region" description="Helical" evidence="9">
    <location>
        <begin position="350"/>
        <end position="373"/>
    </location>
</feature>
<keyword evidence="11" id="KW-1185">Reference proteome</keyword>
<evidence type="ECO:0000256" key="4">
    <source>
        <dbReference type="ARBA" id="ARBA00022448"/>
    </source>
</evidence>
<keyword evidence="8 9" id="KW-0472">Membrane</keyword>
<evidence type="ECO:0000256" key="5">
    <source>
        <dbReference type="ARBA" id="ARBA00022475"/>
    </source>
</evidence>